<evidence type="ECO:0000313" key="4">
    <source>
        <dbReference type="Proteomes" id="UP000572268"/>
    </source>
</evidence>
<feature type="region of interest" description="Disordered" evidence="2">
    <location>
        <begin position="84"/>
        <end position="106"/>
    </location>
</feature>
<reference evidence="3 4" key="1">
    <citation type="submission" date="2020-04" db="EMBL/GenBank/DDBJ databases">
        <title>Perkinsus olseni comparative genomics.</title>
        <authorList>
            <person name="Bogema D.R."/>
        </authorList>
    </citation>
    <scope>NUCLEOTIDE SEQUENCE [LARGE SCALE GENOMIC DNA]</scope>
    <source>
        <strain evidence="3">ATCC PRA-31</strain>
    </source>
</reference>
<gene>
    <name evidence="3" type="ORF">FOL46_001475</name>
</gene>
<feature type="coiled-coil region" evidence="1">
    <location>
        <begin position="379"/>
        <end position="406"/>
    </location>
</feature>
<feature type="compositionally biased region" description="Low complexity" evidence="2">
    <location>
        <begin position="254"/>
        <end position="266"/>
    </location>
</feature>
<feature type="region of interest" description="Disordered" evidence="2">
    <location>
        <begin position="485"/>
        <end position="598"/>
    </location>
</feature>
<comment type="caution">
    <text evidence="3">The sequence shown here is derived from an EMBL/GenBank/DDBJ whole genome shotgun (WGS) entry which is preliminary data.</text>
</comment>
<feature type="compositionally biased region" description="Basic residues" evidence="2">
    <location>
        <begin position="235"/>
        <end position="247"/>
    </location>
</feature>
<evidence type="ECO:0000313" key="3">
    <source>
        <dbReference type="EMBL" id="KAF4669383.1"/>
    </source>
</evidence>
<feature type="compositionally biased region" description="Basic and acidic residues" evidence="2">
    <location>
        <begin position="543"/>
        <end position="556"/>
    </location>
</feature>
<feature type="compositionally biased region" description="Low complexity" evidence="2">
    <location>
        <begin position="201"/>
        <end position="218"/>
    </location>
</feature>
<feature type="region of interest" description="Disordered" evidence="2">
    <location>
        <begin position="760"/>
        <end position="779"/>
    </location>
</feature>
<name>A0A7J6MCS6_PEROL</name>
<feature type="compositionally biased region" description="Basic residues" evidence="2">
    <location>
        <begin position="586"/>
        <end position="596"/>
    </location>
</feature>
<feature type="compositionally biased region" description="Low complexity" evidence="2">
    <location>
        <begin position="704"/>
        <end position="725"/>
    </location>
</feature>
<feature type="region of interest" description="Disordered" evidence="2">
    <location>
        <begin position="406"/>
        <end position="459"/>
    </location>
</feature>
<feature type="region of interest" description="Disordered" evidence="2">
    <location>
        <begin position="165"/>
        <end position="372"/>
    </location>
</feature>
<feature type="compositionally biased region" description="Polar residues" evidence="2">
    <location>
        <begin position="485"/>
        <end position="503"/>
    </location>
</feature>
<evidence type="ECO:0000256" key="1">
    <source>
        <dbReference type="SAM" id="Coils"/>
    </source>
</evidence>
<feature type="compositionally biased region" description="Low complexity" evidence="2">
    <location>
        <begin position="183"/>
        <end position="192"/>
    </location>
</feature>
<feature type="compositionally biased region" description="Polar residues" evidence="2">
    <location>
        <begin position="413"/>
        <end position="443"/>
    </location>
</feature>
<proteinExistence type="predicted"/>
<dbReference type="EMBL" id="JABANN010000141">
    <property type="protein sequence ID" value="KAF4669383.1"/>
    <property type="molecule type" value="Genomic_DNA"/>
</dbReference>
<feature type="region of interest" description="Disordered" evidence="2">
    <location>
        <begin position="668"/>
        <end position="754"/>
    </location>
</feature>
<dbReference type="Proteomes" id="UP000572268">
    <property type="component" value="Unassembled WGS sequence"/>
</dbReference>
<sequence>MEGTEGEDPEVKELSRALERTSLRACAHLLVPSSCPATILLRHLHHFLSAVGVLNAKGTGKDYEVEGMVVREMSRMLLQPTQQETAALPDRKRRNSSPRRVMTFDPTGEEEVRVSDICGFLACARLAVEGRGEKTLTQQTVSGPRERLIEALKLLMETPRAKERMKTIDSTHGGIADVETEPPETTTSPLASRSRRRRSLRSSASSSSPSTIALTSSTMPGAGDSSPTKRFTSPTRRKAGNRRRRVSSFRSKGDTGYDSSSSSTGGMQYEKLEEEDGLLDGGNDGVLLQPPAAPPFDQRAPRRFVSNGPSAAGAGRAVSASPRMNWKSTPRKSGVSRGGDEPNRNSVAEEISPVSFGGSERMDYFTKPGQRISRPSRHLMLYQRGMQSKEDRLRRLERVKEAKEMEELASCTFKPQTRGSSISAAPASTQKSAETPNTDSKSVNPRGYTEAVSRLQRGYRERQLMREVVENRDPDGAAMQQLIRNQKACDTSNIDVTPGSRSSAFRLPRGGTQIGRRTGGRGVRRAPPDGDAPATSISPPTTERNKRNSRTSEAKLRPSSSRTPNNGRLSVKRESPYARLPSISKRNSHPRGRGRAGRADGEWIEVEVTRNSETGSDRRYVVGKLLIQEGQLPRAIHEAVIAFSQKHRLKTSETIELHKVLKHKLDTKDYDDIPSQRGTTPETPTATPYADSPTPPPVNTSVNSRSKPPSSSPRPSRAHSPLAPAEQPSKDDAAQENAAPASNDCELSFGSGSSLEGHLQRLDELGLEEPLNSRQATRL</sequence>
<evidence type="ECO:0000256" key="2">
    <source>
        <dbReference type="SAM" id="MobiDB-lite"/>
    </source>
</evidence>
<feature type="compositionally biased region" description="Polar residues" evidence="2">
    <location>
        <begin position="225"/>
        <end position="234"/>
    </location>
</feature>
<feature type="compositionally biased region" description="Low complexity" evidence="2">
    <location>
        <begin position="308"/>
        <end position="323"/>
    </location>
</feature>
<feature type="compositionally biased region" description="Low complexity" evidence="2">
    <location>
        <begin position="679"/>
        <end position="688"/>
    </location>
</feature>
<dbReference type="AlphaFoldDB" id="A0A7J6MCS6"/>
<feature type="compositionally biased region" description="Polar residues" evidence="2">
    <location>
        <begin position="558"/>
        <end position="568"/>
    </location>
</feature>
<organism evidence="3 4">
    <name type="scientific">Perkinsus olseni</name>
    <name type="common">Perkinsus atlanticus</name>
    <dbReference type="NCBI Taxonomy" id="32597"/>
    <lineage>
        <taxon>Eukaryota</taxon>
        <taxon>Sar</taxon>
        <taxon>Alveolata</taxon>
        <taxon>Perkinsozoa</taxon>
        <taxon>Perkinsea</taxon>
        <taxon>Perkinsida</taxon>
        <taxon>Perkinsidae</taxon>
        <taxon>Perkinsus</taxon>
    </lineage>
</organism>
<keyword evidence="1" id="KW-0175">Coiled coil</keyword>
<protein>
    <submittedName>
        <fullName evidence="3">Uncharacterized protein</fullName>
    </submittedName>
</protein>
<accession>A0A7J6MCS6</accession>